<reference evidence="2" key="1">
    <citation type="journal article" date="2013" name="Nat. Commun.">
        <title>Whole-genome sequencing of Oryza brachyantha reveals mechanisms underlying Oryza genome evolution.</title>
        <authorList>
            <person name="Chen J."/>
            <person name="Huang Q."/>
            <person name="Gao D."/>
            <person name="Wang J."/>
            <person name="Lang Y."/>
            <person name="Liu T."/>
            <person name="Li B."/>
            <person name="Bai Z."/>
            <person name="Luis Goicoechea J."/>
            <person name="Liang C."/>
            <person name="Chen C."/>
            <person name="Zhang W."/>
            <person name="Sun S."/>
            <person name="Liao Y."/>
            <person name="Zhang X."/>
            <person name="Yang L."/>
            <person name="Song C."/>
            <person name="Wang M."/>
            <person name="Shi J."/>
            <person name="Liu G."/>
            <person name="Liu J."/>
            <person name="Zhou H."/>
            <person name="Zhou W."/>
            <person name="Yu Q."/>
            <person name="An N."/>
            <person name="Chen Y."/>
            <person name="Cai Q."/>
            <person name="Wang B."/>
            <person name="Liu B."/>
            <person name="Min J."/>
            <person name="Huang Y."/>
            <person name="Wu H."/>
            <person name="Li Z."/>
            <person name="Zhang Y."/>
            <person name="Yin Y."/>
            <person name="Song W."/>
            <person name="Jiang J."/>
            <person name="Jackson S.A."/>
            <person name="Wing R.A."/>
            <person name="Wang J."/>
            <person name="Chen M."/>
        </authorList>
    </citation>
    <scope>NUCLEOTIDE SEQUENCE [LARGE SCALE GENOMIC DNA]</scope>
    <source>
        <strain evidence="2">cv. IRGC 101232</strain>
    </source>
</reference>
<accession>J3MTB9</accession>
<dbReference type="STRING" id="4533.J3MTB9"/>
<proteinExistence type="predicted"/>
<keyword evidence="3" id="KW-1185">Reference proteome</keyword>
<name>J3MTB9_ORYBR</name>
<protein>
    <submittedName>
        <fullName evidence="2">Uncharacterized protein</fullName>
    </submittedName>
</protein>
<dbReference type="eggNOG" id="ENOG502SACS">
    <property type="taxonomic scope" value="Eukaryota"/>
</dbReference>
<reference evidence="2" key="2">
    <citation type="submission" date="2013-04" db="UniProtKB">
        <authorList>
            <consortium name="EnsemblPlants"/>
        </authorList>
    </citation>
    <scope>IDENTIFICATION</scope>
</reference>
<evidence type="ECO:0000256" key="1">
    <source>
        <dbReference type="SAM" id="SignalP"/>
    </source>
</evidence>
<dbReference type="EnsemblPlants" id="OB08G23490.1">
    <property type="protein sequence ID" value="OB08G23490.1"/>
    <property type="gene ID" value="OB08G23490"/>
</dbReference>
<organism evidence="2">
    <name type="scientific">Oryza brachyantha</name>
    <name type="common">malo sina</name>
    <dbReference type="NCBI Taxonomy" id="4533"/>
    <lineage>
        <taxon>Eukaryota</taxon>
        <taxon>Viridiplantae</taxon>
        <taxon>Streptophyta</taxon>
        <taxon>Embryophyta</taxon>
        <taxon>Tracheophyta</taxon>
        <taxon>Spermatophyta</taxon>
        <taxon>Magnoliopsida</taxon>
        <taxon>Liliopsida</taxon>
        <taxon>Poales</taxon>
        <taxon>Poaceae</taxon>
        <taxon>BOP clade</taxon>
        <taxon>Oryzoideae</taxon>
        <taxon>Oryzeae</taxon>
        <taxon>Oryzinae</taxon>
        <taxon>Oryza</taxon>
    </lineage>
</organism>
<dbReference type="InterPro" id="IPR038821">
    <property type="entry name" value="CLE45-like"/>
</dbReference>
<dbReference type="OMA" id="MSERRVW"/>
<dbReference type="AlphaFoldDB" id="J3MTB9"/>
<feature type="signal peptide" evidence="1">
    <location>
        <begin position="1"/>
        <end position="21"/>
    </location>
</feature>
<dbReference type="Proteomes" id="UP000006038">
    <property type="component" value="Chromosome 8"/>
</dbReference>
<evidence type="ECO:0000313" key="3">
    <source>
        <dbReference type="Proteomes" id="UP000006038"/>
    </source>
</evidence>
<dbReference type="PANTHER" id="PTHR36726:SF4">
    <property type="entry name" value="CLAVATA3_ESR (CLE)-RELATED PROTEIN 45"/>
    <property type="match status" value="1"/>
</dbReference>
<sequence length="90" mass="10260">MAMYAIRLLTILLCLLLLAHQQKVCGLKVIRLTFGREEDEVPEKKPRILAQSSVANLNNNGYPEIPSSVDPNMMSERRVWRGSDPIHNRC</sequence>
<keyword evidence="1" id="KW-0732">Signal</keyword>
<feature type="chain" id="PRO_5003774316" evidence="1">
    <location>
        <begin position="22"/>
        <end position="90"/>
    </location>
</feature>
<dbReference type="HOGENOM" id="CLU_164336_0_0_1"/>
<dbReference type="Gramene" id="OB08G23490.1">
    <property type="protein sequence ID" value="OB08G23490.1"/>
    <property type="gene ID" value="OB08G23490"/>
</dbReference>
<dbReference type="PANTHER" id="PTHR36726">
    <property type="entry name" value="CLAVATA3/ESR (CLE)-RELATED PROTEIN 45"/>
    <property type="match status" value="1"/>
</dbReference>
<evidence type="ECO:0000313" key="2">
    <source>
        <dbReference type="EnsemblPlants" id="OB08G23490.1"/>
    </source>
</evidence>